<reference evidence="1" key="1">
    <citation type="submission" date="2024-02" db="EMBL/GenBank/DDBJ databases">
        <authorList>
            <consortium name="ELIXIR-Norway"/>
            <consortium name="Elixir Norway"/>
        </authorList>
    </citation>
    <scope>NUCLEOTIDE SEQUENCE</scope>
</reference>
<proteinExistence type="predicted"/>
<gene>
    <name evidence="1" type="ORF">CSSPTR1EN2_LOCUS6423</name>
</gene>
<protein>
    <submittedName>
        <fullName evidence="1">Uncharacterized protein</fullName>
    </submittedName>
</protein>
<evidence type="ECO:0000313" key="2">
    <source>
        <dbReference type="Proteomes" id="UP001497512"/>
    </source>
</evidence>
<dbReference type="EMBL" id="OZ019905">
    <property type="protein sequence ID" value="CAK9202470.1"/>
    <property type="molecule type" value="Genomic_DNA"/>
</dbReference>
<sequence>MYVVKPHGYSFVPQGHETTVKGHGTAVKEHDHMVQGHEVMHVCGSFMGGHEERGARIGYRGPRGHSRVVETGSVSPKIRRRAKLRISGNYYCRNSSSSSGTSCSSMLFWVSLGGKQDHHVLQGRTFELRFFSLHREIHPSSRRNRRPRETAAS</sequence>
<name>A0ABP0TR68_9BRYO</name>
<evidence type="ECO:0000313" key="1">
    <source>
        <dbReference type="EMBL" id="CAK9202470.1"/>
    </source>
</evidence>
<keyword evidence="2" id="KW-1185">Reference proteome</keyword>
<organism evidence="1 2">
    <name type="scientific">Sphagnum troendelagicum</name>
    <dbReference type="NCBI Taxonomy" id="128251"/>
    <lineage>
        <taxon>Eukaryota</taxon>
        <taxon>Viridiplantae</taxon>
        <taxon>Streptophyta</taxon>
        <taxon>Embryophyta</taxon>
        <taxon>Bryophyta</taxon>
        <taxon>Sphagnophytina</taxon>
        <taxon>Sphagnopsida</taxon>
        <taxon>Sphagnales</taxon>
        <taxon>Sphagnaceae</taxon>
        <taxon>Sphagnum</taxon>
    </lineage>
</organism>
<accession>A0ABP0TR68</accession>
<dbReference type="Proteomes" id="UP001497512">
    <property type="component" value="Chromosome 13"/>
</dbReference>